<accession>A0A077ZW89</accession>
<evidence type="ECO:0000256" key="4">
    <source>
        <dbReference type="PIRSR" id="PIRSR000097-3"/>
    </source>
</evidence>
<dbReference type="OMA" id="RLIKMEH"/>
<dbReference type="Proteomes" id="UP000039865">
    <property type="component" value="Unassembled WGS sequence"/>
</dbReference>
<protein>
    <submittedName>
        <fullName evidence="6">Aldo-keto reductase</fullName>
    </submittedName>
</protein>
<dbReference type="EMBL" id="CCKQ01003102">
    <property type="protein sequence ID" value="CDW74210.1"/>
    <property type="molecule type" value="Genomic_DNA"/>
</dbReference>
<evidence type="ECO:0000256" key="3">
    <source>
        <dbReference type="PIRSR" id="PIRSR000097-2"/>
    </source>
</evidence>
<dbReference type="OrthoDB" id="308859at2759"/>
<dbReference type="Gene3D" id="3.20.20.100">
    <property type="entry name" value="NADP-dependent oxidoreductase domain"/>
    <property type="match status" value="1"/>
</dbReference>
<dbReference type="InterPro" id="IPR036812">
    <property type="entry name" value="NAD(P)_OxRdtase_dom_sf"/>
</dbReference>
<dbReference type="InParanoid" id="A0A077ZW89"/>
<dbReference type="PROSITE" id="PS00063">
    <property type="entry name" value="ALDOKETO_REDUCTASE_3"/>
    <property type="match status" value="1"/>
</dbReference>
<evidence type="ECO:0000313" key="6">
    <source>
        <dbReference type="EMBL" id="CDW74210.1"/>
    </source>
</evidence>
<evidence type="ECO:0000256" key="1">
    <source>
        <dbReference type="ARBA" id="ARBA00023002"/>
    </source>
</evidence>
<dbReference type="InterPro" id="IPR023210">
    <property type="entry name" value="NADP_OxRdtase_dom"/>
</dbReference>
<dbReference type="PIRSF" id="PIRSF000097">
    <property type="entry name" value="AKR"/>
    <property type="match status" value="1"/>
</dbReference>
<feature type="site" description="Lowers pKa of active site Tyr" evidence="4">
    <location>
        <position position="84"/>
    </location>
</feature>
<organism evidence="6 7">
    <name type="scientific">Stylonychia lemnae</name>
    <name type="common">Ciliate</name>
    <dbReference type="NCBI Taxonomy" id="5949"/>
    <lineage>
        <taxon>Eukaryota</taxon>
        <taxon>Sar</taxon>
        <taxon>Alveolata</taxon>
        <taxon>Ciliophora</taxon>
        <taxon>Intramacronucleata</taxon>
        <taxon>Spirotrichea</taxon>
        <taxon>Stichotrichia</taxon>
        <taxon>Sporadotrichida</taxon>
        <taxon>Oxytrichidae</taxon>
        <taxon>Stylonychinae</taxon>
        <taxon>Stylonychia</taxon>
    </lineage>
</organism>
<feature type="domain" description="NADP-dependent oxidoreductase" evidence="5">
    <location>
        <begin position="29"/>
        <end position="289"/>
    </location>
</feature>
<dbReference type="CDD" id="cd19071">
    <property type="entry name" value="AKR_AKR1-5-like"/>
    <property type="match status" value="1"/>
</dbReference>
<keyword evidence="7" id="KW-1185">Reference proteome</keyword>
<feature type="binding site" evidence="3">
    <location>
        <position position="115"/>
    </location>
    <ligand>
        <name>substrate</name>
    </ligand>
</feature>
<keyword evidence="1" id="KW-0560">Oxidoreductase</keyword>
<dbReference type="PANTHER" id="PTHR11732">
    <property type="entry name" value="ALDO/KETO REDUCTASE"/>
    <property type="match status" value="1"/>
</dbReference>
<evidence type="ECO:0000256" key="2">
    <source>
        <dbReference type="PIRSR" id="PIRSR000097-1"/>
    </source>
</evidence>
<dbReference type="SUPFAM" id="SSF51430">
    <property type="entry name" value="NAD(P)-linked oxidoreductase"/>
    <property type="match status" value="1"/>
</dbReference>
<evidence type="ECO:0000259" key="5">
    <source>
        <dbReference type="Pfam" id="PF00248"/>
    </source>
</evidence>
<dbReference type="AlphaFoldDB" id="A0A077ZW89"/>
<dbReference type="FunFam" id="3.20.20.100:FF:000002">
    <property type="entry name" value="2,5-diketo-D-gluconic acid reductase A"/>
    <property type="match status" value="1"/>
</dbReference>
<reference evidence="6 7" key="1">
    <citation type="submission" date="2014-06" db="EMBL/GenBank/DDBJ databases">
        <authorList>
            <person name="Swart Estienne"/>
        </authorList>
    </citation>
    <scope>NUCLEOTIDE SEQUENCE [LARGE SCALE GENOMIC DNA]</scope>
    <source>
        <strain evidence="6 7">130c</strain>
    </source>
</reference>
<dbReference type="GO" id="GO:0016616">
    <property type="term" value="F:oxidoreductase activity, acting on the CH-OH group of donors, NAD or NADP as acceptor"/>
    <property type="evidence" value="ECO:0007669"/>
    <property type="project" value="UniProtKB-ARBA"/>
</dbReference>
<gene>
    <name evidence="6" type="primary">Contig6165.g6593</name>
    <name evidence="6" type="ORF">STYLEM_3204</name>
</gene>
<name>A0A077ZW89_STYLE</name>
<proteinExistence type="predicted"/>
<sequence>MEQIGQDQPYLTLVNGNKMPQVGLGTFLSTPEELIPVVKSAIVDHGYRHIDTASIYGNEESVGNAVQEAIAAGVKREDLFITTKLWQADREDIEGAVRTSLKKLQIDYLDLYLLHWMAPKMEWDDEVPIKNTPTHKVWAELERLVDEGLIKNIGVSNCTIPMLLDLWSYARHKPVTNQVELHPYLVQKDFVEFHKKLGITLTAYAPLGSNAWSLRDDHLKGLNLMTEQVIVDLAAKYEKTAAQIILNWHLSRGHIIIPKTLTLSRLGENFNIYQVKMTQEEYDSITALDKKARFFNPVAFYEYGWRHCPYFE</sequence>
<feature type="active site" description="Proton donor" evidence="2">
    <location>
        <position position="56"/>
    </location>
</feature>
<dbReference type="PRINTS" id="PR00069">
    <property type="entry name" value="ALDKETRDTASE"/>
</dbReference>
<dbReference type="Pfam" id="PF00248">
    <property type="entry name" value="Aldo_ket_red"/>
    <property type="match status" value="1"/>
</dbReference>
<dbReference type="PROSITE" id="PS00798">
    <property type="entry name" value="ALDOKETO_REDUCTASE_1"/>
    <property type="match status" value="1"/>
</dbReference>
<evidence type="ECO:0000313" key="7">
    <source>
        <dbReference type="Proteomes" id="UP000039865"/>
    </source>
</evidence>
<dbReference type="InterPro" id="IPR018170">
    <property type="entry name" value="Aldo/ket_reductase_CS"/>
</dbReference>
<dbReference type="InterPro" id="IPR020471">
    <property type="entry name" value="AKR"/>
</dbReference>